<evidence type="ECO:0000256" key="5">
    <source>
        <dbReference type="ARBA" id="ARBA00022777"/>
    </source>
</evidence>
<dbReference type="OrthoDB" id="1931120at2"/>
<dbReference type="SMART" id="SM00448">
    <property type="entry name" value="REC"/>
    <property type="match status" value="1"/>
</dbReference>
<dbReference type="Proteomes" id="UP000019184">
    <property type="component" value="Unassembled WGS sequence"/>
</dbReference>
<dbReference type="PROSITE" id="PS50113">
    <property type="entry name" value="PAC"/>
    <property type="match status" value="1"/>
</dbReference>
<dbReference type="SUPFAM" id="SSF47384">
    <property type="entry name" value="Homodimeric domain of signal transducing histidine kinase"/>
    <property type="match status" value="1"/>
</dbReference>
<dbReference type="GO" id="GO:0000155">
    <property type="term" value="F:phosphorelay sensor kinase activity"/>
    <property type="evidence" value="ECO:0007669"/>
    <property type="project" value="InterPro"/>
</dbReference>
<keyword evidence="4" id="KW-0547">Nucleotide-binding</keyword>
<protein>
    <recommendedName>
        <fullName evidence="2">histidine kinase</fullName>
        <ecNumber evidence="2">2.7.13.3</ecNumber>
    </recommendedName>
</protein>
<feature type="coiled-coil region" evidence="9">
    <location>
        <begin position="146"/>
        <end position="183"/>
    </location>
</feature>
<dbReference type="SUPFAM" id="SSF55785">
    <property type="entry name" value="PYP-like sensor domain (PAS domain)"/>
    <property type="match status" value="1"/>
</dbReference>
<dbReference type="Gene3D" id="3.40.50.2300">
    <property type="match status" value="1"/>
</dbReference>
<keyword evidence="8" id="KW-0597">Phosphoprotein</keyword>
<dbReference type="EC" id="2.7.13.3" evidence="2"/>
<comment type="catalytic activity">
    <reaction evidence="1">
        <text>ATP + protein L-histidine = ADP + protein N-phospho-L-histidine.</text>
        <dbReference type="EC" id="2.7.13.3"/>
    </reaction>
</comment>
<evidence type="ECO:0000259" key="11">
    <source>
        <dbReference type="PROSITE" id="PS50110"/>
    </source>
</evidence>
<dbReference type="InterPro" id="IPR000014">
    <property type="entry name" value="PAS"/>
</dbReference>
<dbReference type="InterPro" id="IPR011006">
    <property type="entry name" value="CheY-like_superfamily"/>
</dbReference>
<gene>
    <name evidence="13" type="ORF">BN874_1520004</name>
</gene>
<evidence type="ECO:0000256" key="7">
    <source>
        <dbReference type="ARBA" id="ARBA00023012"/>
    </source>
</evidence>
<dbReference type="InterPro" id="IPR005467">
    <property type="entry name" value="His_kinase_dom"/>
</dbReference>
<dbReference type="GO" id="GO:0005524">
    <property type="term" value="F:ATP binding"/>
    <property type="evidence" value="ECO:0007669"/>
    <property type="project" value="UniProtKB-KW"/>
</dbReference>
<keyword evidence="7" id="KW-0902">Two-component regulatory system</keyword>
<reference evidence="13 14" key="1">
    <citation type="journal article" date="2014" name="ISME J.">
        <title>Candidatus Competibacter-lineage genomes retrieved from metagenomes reveal functional metabolic diversity.</title>
        <authorList>
            <person name="McIlroy S.J."/>
            <person name="Albertsen M."/>
            <person name="Andresen E.K."/>
            <person name="Saunders A.M."/>
            <person name="Kristiansen R."/>
            <person name="Stokholm-Bjerregaard M."/>
            <person name="Nielsen K.L."/>
            <person name="Nielsen P.H."/>
        </authorList>
    </citation>
    <scope>NUCLEOTIDE SEQUENCE [LARGE SCALE GENOMIC DNA]</scope>
    <source>
        <strain evidence="13 14">Run_B_J11</strain>
    </source>
</reference>
<evidence type="ECO:0000256" key="1">
    <source>
        <dbReference type="ARBA" id="ARBA00000085"/>
    </source>
</evidence>
<sequence length="591" mass="65191">MSSCSHILIIDDQPDNLLILEDLLGAAYAVHTANAGQEALDYLAAGGSADLILLDVVMSDLDGFEVCRRLKVDPATREIPVIFLTALNSIEAEEQGLSLGADDFIHKPFSPPVVLARVRNHLELSRTNRLLRKHGEDLERRVAERAAALQAANQQLHREISQREQTEDALRQSEARFQALLAMASDWFWEQDDQFRFTFFSDGLARVNIAADELLGKTRWELSVDSGSADCTAHRALLEAHQPFRDFEYRVKTASGEHWLSTNGQPLFDASGRFVGYRGTTRDVTQRKQAEQTLTKAQENLAETNAKLNAEIASRLHMELELRLAQKLEAVGQLAAGIAHEINTPIQYIGDSVHFLQTAFDDLQTLLDCYREGSAVLAQQPEQAGLAAAIQDAEEMADLEYLRENVPPAFERTLEGIGHVTGIVRAMKEFAHPDQREKSPGDLNKALLNTLIVARNEYKYVADVETQLGELPPVSCYLSDLNQVFLNLVVNAAHAIADVVRDSPQRGRITLSTRLDGDQVEITIADTGGGIPAAIRDRVYDPFFTTKPVGQGSGQGLAIARSIVVDKHQGTLHFDSAPGQGTTFYIRLPVG</sequence>
<dbReference type="InterPro" id="IPR035965">
    <property type="entry name" value="PAS-like_dom_sf"/>
</dbReference>
<evidence type="ECO:0000259" key="10">
    <source>
        <dbReference type="PROSITE" id="PS50109"/>
    </source>
</evidence>
<evidence type="ECO:0000256" key="8">
    <source>
        <dbReference type="PROSITE-ProRule" id="PRU00169"/>
    </source>
</evidence>
<dbReference type="PANTHER" id="PTHR43065:SF46">
    <property type="entry name" value="C4-DICARBOXYLATE TRANSPORT SENSOR PROTEIN DCTB"/>
    <property type="match status" value="1"/>
</dbReference>
<accession>A0A7U7G9P7</accession>
<dbReference type="PANTHER" id="PTHR43065">
    <property type="entry name" value="SENSOR HISTIDINE KINASE"/>
    <property type="match status" value="1"/>
</dbReference>
<feature type="coiled-coil region" evidence="9">
    <location>
        <begin position="287"/>
        <end position="314"/>
    </location>
</feature>
<feature type="modified residue" description="4-aspartylphosphate" evidence="8">
    <location>
        <position position="55"/>
    </location>
</feature>
<dbReference type="RefSeq" id="WP_051497441.1">
    <property type="nucleotide sequence ID" value="NZ_CBTK010000060.1"/>
</dbReference>
<dbReference type="AlphaFoldDB" id="A0A7U7G9P7"/>
<evidence type="ECO:0000256" key="9">
    <source>
        <dbReference type="SAM" id="Coils"/>
    </source>
</evidence>
<dbReference type="Pfam" id="PF08448">
    <property type="entry name" value="PAS_4"/>
    <property type="match status" value="1"/>
</dbReference>
<dbReference type="InterPro" id="IPR013656">
    <property type="entry name" value="PAS_4"/>
</dbReference>
<dbReference type="SUPFAM" id="SSF55874">
    <property type="entry name" value="ATPase domain of HSP90 chaperone/DNA topoisomerase II/histidine kinase"/>
    <property type="match status" value="1"/>
</dbReference>
<dbReference type="InterPro" id="IPR036890">
    <property type="entry name" value="HATPase_C_sf"/>
</dbReference>
<dbReference type="Gene3D" id="3.30.565.10">
    <property type="entry name" value="Histidine kinase-like ATPase, C-terminal domain"/>
    <property type="match status" value="1"/>
</dbReference>
<dbReference type="Gene3D" id="3.30.450.20">
    <property type="entry name" value="PAS domain"/>
    <property type="match status" value="1"/>
</dbReference>
<keyword evidence="5 13" id="KW-0418">Kinase</keyword>
<organism evidence="13 14">
    <name type="scientific">Candidatus Contendobacter odensis Run_B_J11</name>
    <dbReference type="NCBI Taxonomy" id="1400861"/>
    <lineage>
        <taxon>Bacteria</taxon>
        <taxon>Pseudomonadati</taxon>
        <taxon>Pseudomonadota</taxon>
        <taxon>Gammaproteobacteria</taxon>
        <taxon>Candidatus Competibacteraceae</taxon>
        <taxon>Candidatus Contendibacter</taxon>
    </lineage>
</organism>
<dbReference type="PROSITE" id="PS50110">
    <property type="entry name" value="RESPONSE_REGULATORY"/>
    <property type="match status" value="1"/>
</dbReference>
<dbReference type="PROSITE" id="PS50109">
    <property type="entry name" value="HIS_KIN"/>
    <property type="match status" value="1"/>
</dbReference>
<evidence type="ECO:0000256" key="4">
    <source>
        <dbReference type="ARBA" id="ARBA00022741"/>
    </source>
</evidence>
<evidence type="ECO:0000256" key="3">
    <source>
        <dbReference type="ARBA" id="ARBA00022679"/>
    </source>
</evidence>
<dbReference type="SUPFAM" id="SSF52172">
    <property type="entry name" value="CheY-like"/>
    <property type="match status" value="1"/>
</dbReference>
<dbReference type="CDD" id="cd00130">
    <property type="entry name" value="PAS"/>
    <property type="match status" value="1"/>
</dbReference>
<dbReference type="EMBL" id="CBTK010000060">
    <property type="protein sequence ID" value="CDH44136.1"/>
    <property type="molecule type" value="Genomic_DNA"/>
</dbReference>
<comment type="caution">
    <text evidence="13">The sequence shown here is derived from an EMBL/GenBank/DDBJ whole genome shotgun (WGS) entry which is preliminary data.</text>
</comment>
<keyword evidence="9" id="KW-0175">Coiled coil</keyword>
<evidence type="ECO:0000256" key="6">
    <source>
        <dbReference type="ARBA" id="ARBA00022840"/>
    </source>
</evidence>
<proteinExistence type="predicted"/>
<dbReference type="InterPro" id="IPR036097">
    <property type="entry name" value="HisK_dim/P_sf"/>
</dbReference>
<dbReference type="InterPro" id="IPR004358">
    <property type="entry name" value="Sig_transdc_His_kin-like_C"/>
</dbReference>
<dbReference type="Pfam" id="PF02518">
    <property type="entry name" value="HATPase_c"/>
    <property type="match status" value="1"/>
</dbReference>
<evidence type="ECO:0000259" key="12">
    <source>
        <dbReference type="PROSITE" id="PS50113"/>
    </source>
</evidence>
<keyword evidence="14" id="KW-1185">Reference proteome</keyword>
<keyword evidence="3 13" id="KW-0808">Transferase</keyword>
<dbReference type="InterPro" id="IPR001789">
    <property type="entry name" value="Sig_transdc_resp-reg_receiver"/>
</dbReference>
<dbReference type="Gene3D" id="1.10.287.130">
    <property type="match status" value="1"/>
</dbReference>
<feature type="domain" description="Response regulatory" evidence="11">
    <location>
        <begin position="6"/>
        <end position="122"/>
    </location>
</feature>
<dbReference type="NCBIfam" id="TIGR00229">
    <property type="entry name" value="sensory_box"/>
    <property type="match status" value="1"/>
</dbReference>
<dbReference type="Pfam" id="PF00072">
    <property type="entry name" value="Response_reg"/>
    <property type="match status" value="1"/>
</dbReference>
<name>A0A7U7G9P7_9GAMM</name>
<keyword evidence="6" id="KW-0067">ATP-binding</keyword>
<feature type="domain" description="PAC" evidence="12">
    <location>
        <begin position="245"/>
        <end position="296"/>
    </location>
</feature>
<dbReference type="SMART" id="SM00387">
    <property type="entry name" value="HATPase_c"/>
    <property type="match status" value="1"/>
</dbReference>
<evidence type="ECO:0000256" key="2">
    <source>
        <dbReference type="ARBA" id="ARBA00012438"/>
    </source>
</evidence>
<dbReference type="InterPro" id="IPR000700">
    <property type="entry name" value="PAS-assoc_C"/>
</dbReference>
<evidence type="ECO:0000313" key="13">
    <source>
        <dbReference type="EMBL" id="CDH44136.1"/>
    </source>
</evidence>
<dbReference type="InterPro" id="IPR003594">
    <property type="entry name" value="HATPase_dom"/>
</dbReference>
<dbReference type="PRINTS" id="PR00344">
    <property type="entry name" value="BCTRLSENSOR"/>
</dbReference>
<evidence type="ECO:0000313" key="14">
    <source>
        <dbReference type="Proteomes" id="UP000019184"/>
    </source>
</evidence>
<feature type="domain" description="Histidine kinase" evidence="10">
    <location>
        <begin position="337"/>
        <end position="591"/>
    </location>
</feature>